<keyword evidence="3 9" id="KW-0489">Methyltransferase</keyword>
<proteinExistence type="inferred from homology"/>
<dbReference type="SUPFAM" id="SSF53335">
    <property type="entry name" value="S-adenosyl-L-methionine-dependent methyltransferases"/>
    <property type="match status" value="1"/>
</dbReference>
<feature type="binding site" evidence="9">
    <location>
        <begin position="191"/>
        <end position="194"/>
    </location>
    <ligand>
        <name>substrate</name>
    </ligand>
</feature>
<comment type="caution">
    <text evidence="10">The sequence shown here is derived from an EMBL/GenBank/DDBJ whole genome shotgun (WGS) entry which is preliminary data.</text>
</comment>
<evidence type="ECO:0000256" key="6">
    <source>
        <dbReference type="ARBA" id="ARBA00022694"/>
    </source>
</evidence>
<evidence type="ECO:0000256" key="7">
    <source>
        <dbReference type="ARBA" id="ARBA00060552"/>
    </source>
</evidence>
<dbReference type="Proteomes" id="UP000561617">
    <property type="component" value="Unassembled WGS sequence"/>
</dbReference>
<evidence type="ECO:0000256" key="9">
    <source>
        <dbReference type="HAMAP-Rule" id="MF_01057"/>
    </source>
</evidence>
<dbReference type="EC" id="2.1.1.33" evidence="9"/>
<evidence type="ECO:0000256" key="2">
    <source>
        <dbReference type="ARBA" id="ARBA00003015"/>
    </source>
</evidence>
<protein>
    <recommendedName>
        <fullName evidence="9">tRNA (guanine-N(7)-)-methyltransferase</fullName>
        <ecNumber evidence="9">2.1.1.33</ecNumber>
    </recommendedName>
    <alternativeName>
        <fullName evidence="9">tRNA (guanine(46)-N(7))-methyltransferase</fullName>
    </alternativeName>
    <alternativeName>
        <fullName evidence="9">tRNA(m7G46)-methyltransferase</fullName>
    </alternativeName>
</protein>
<name>A0A7X0X624_9LIST</name>
<evidence type="ECO:0000256" key="3">
    <source>
        <dbReference type="ARBA" id="ARBA00022603"/>
    </source>
</evidence>
<comment type="pathway">
    <text evidence="7 9">tRNA modification; N(7)-methylguanine-tRNA biosynthesis.</text>
</comment>
<dbReference type="PANTHER" id="PTHR23417">
    <property type="entry name" value="3-DEOXY-D-MANNO-OCTULOSONIC-ACID TRANSFERASE/TRNA GUANINE-N 7 - -METHYLTRANSFERASE"/>
    <property type="match status" value="1"/>
</dbReference>
<accession>A0A7X0X624</accession>
<gene>
    <name evidence="9 10" type="primary">trmB</name>
    <name evidence="10" type="ORF">HCJ38_03240</name>
</gene>
<dbReference type="PANTHER" id="PTHR23417:SF14">
    <property type="entry name" value="PENTACOTRIPEPTIDE-REPEAT REGION OF PRORP DOMAIN-CONTAINING PROTEIN"/>
    <property type="match status" value="1"/>
</dbReference>
<dbReference type="Gene3D" id="3.40.50.150">
    <property type="entry name" value="Vaccinia Virus protein VP39"/>
    <property type="match status" value="1"/>
</dbReference>
<feature type="binding site" evidence="9">
    <location>
        <position position="69"/>
    </location>
    <ligand>
        <name>S-adenosyl-L-methionine</name>
        <dbReference type="ChEBI" id="CHEBI:59789"/>
    </ligand>
</feature>
<dbReference type="CDD" id="cd02440">
    <property type="entry name" value="AdoMet_MTases"/>
    <property type="match status" value="1"/>
</dbReference>
<dbReference type="PROSITE" id="PS51625">
    <property type="entry name" value="SAM_MT_TRMB"/>
    <property type="match status" value="1"/>
</dbReference>
<dbReference type="RefSeq" id="WP_185380624.1">
    <property type="nucleotide sequence ID" value="NZ_JAASTW010000003.1"/>
</dbReference>
<comment type="caution">
    <text evidence="9">Lacks conserved residue(s) required for the propagation of feature annotation.</text>
</comment>
<comment type="catalytic activity">
    <reaction evidence="1 9">
        <text>guanosine(46) in tRNA + S-adenosyl-L-methionine = N(7)-methylguanosine(46) in tRNA + S-adenosyl-L-homocysteine</text>
        <dbReference type="Rhea" id="RHEA:42708"/>
        <dbReference type="Rhea" id="RHEA-COMP:10188"/>
        <dbReference type="Rhea" id="RHEA-COMP:10189"/>
        <dbReference type="ChEBI" id="CHEBI:57856"/>
        <dbReference type="ChEBI" id="CHEBI:59789"/>
        <dbReference type="ChEBI" id="CHEBI:74269"/>
        <dbReference type="ChEBI" id="CHEBI:74480"/>
        <dbReference type="EC" id="2.1.1.33"/>
    </reaction>
</comment>
<dbReference type="EMBL" id="JAASTW010000003">
    <property type="protein sequence ID" value="MBC1488023.1"/>
    <property type="molecule type" value="Genomic_DNA"/>
</dbReference>
<feature type="binding site" evidence="9">
    <location>
        <position position="122"/>
    </location>
    <ligand>
        <name>substrate</name>
    </ligand>
</feature>
<dbReference type="GO" id="GO:0043527">
    <property type="term" value="C:tRNA methyltransferase complex"/>
    <property type="evidence" value="ECO:0007669"/>
    <property type="project" value="TreeGrafter"/>
</dbReference>
<dbReference type="InterPro" id="IPR003358">
    <property type="entry name" value="tRNA_(Gua-N-7)_MeTrfase_Trmb"/>
</dbReference>
<dbReference type="NCBIfam" id="NF001080">
    <property type="entry name" value="PRK00121.2-2"/>
    <property type="match status" value="1"/>
</dbReference>
<feature type="binding site" evidence="9">
    <location>
        <position position="44"/>
    </location>
    <ligand>
        <name>S-adenosyl-L-methionine</name>
        <dbReference type="ChEBI" id="CHEBI:59789"/>
    </ligand>
</feature>
<dbReference type="AlphaFoldDB" id="A0A7X0X624"/>
<dbReference type="FunFam" id="3.40.50.150:FF:000035">
    <property type="entry name" value="tRNA (guanine-N(7)-)-methyltransferase"/>
    <property type="match status" value="1"/>
</dbReference>
<dbReference type="NCBIfam" id="TIGR00091">
    <property type="entry name" value="tRNA (guanosine(46)-N7)-methyltransferase TrmB"/>
    <property type="match status" value="1"/>
</dbReference>
<comment type="function">
    <text evidence="2 9">Catalyzes the formation of N(7)-methylguanine at position 46 (m7G46) in tRNA.</text>
</comment>
<keyword evidence="4 9" id="KW-0808">Transferase</keyword>
<evidence type="ECO:0000256" key="5">
    <source>
        <dbReference type="ARBA" id="ARBA00022691"/>
    </source>
</evidence>
<evidence type="ECO:0000256" key="4">
    <source>
        <dbReference type="ARBA" id="ARBA00022679"/>
    </source>
</evidence>
<keyword evidence="6 9" id="KW-0819">tRNA processing</keyword>
<evidence type="ECO:0000313" key="10">
    <source>
        <dbReference type="EMBL" id="MBC1488023.1"/>
    </source>
</evidence>
<dbReference type="InterPro" id="IPR055361">
    <property type="entry name" value="tRNA_methyltr_TrmB_bact"/>
</dbReference>
<dbReference type="GO" id="GO:0008176">
    <property type="term" value="F:tRNA (guanine(46)-N7)-methyltransferase activity"/>
    <property type="evidence" value="ECO:0007669"/>
    <property type="project" value="UniProtKB-UniRule"/>
</dbReference>
<evidence type="ECO:0000256" key="8">
    <source>
        <dbReference type="ARBA" id="ARBA00060767"/>
    </source>
</evidence>
<reference evidence="10 11" key="1">
    <citation type="submission" date="2020-03" db="EMBL/GenBank/DDBJ databases">
        <title>Soil Listeria distribution.</title>
        <authorList>
            <person name="Liao J."/>
            <person name="Wiedmann M."/>
        </authorList>
    </citation>
    <scope>NUCLEOTIDE SEQUENCE [LARGE SCALE GENOMIC DNA]</scope>
    <source>
        <strain evidence="10 11">FSL L7-1554</strain>
    </source>
</reference>
<keyword evidence="5 9" id="KW-0949">S-adenosyl-L-methionine</keyword>
<feature type="binding site" evidence="9">
    <location>
        <position position="154"/>
    </location>
    <ligand>
        <name>substrate</name>
    </ligand>
</feature>
<sequence length="216" mass="24943">MRVKHKPWAKDRLQEFPAIYIENPEELKGKWQEVFGNDHPIHIEIGSGKGQFISGMAKANPAINYIGIEMIESVLVSALDKAIEADVPNLRLVARDAKLLEECFEKGEIAQIYLNFSDPWPKKRHTKRRLTNPTFLAIYERLLPKAGEIHFKTDNRSLFEYSLVAFSAYNMLLTFVSLDLHNSDYEGNIKTEYEEKFSAKGFPIYRLEAKFDRDEG</sequence>
<evidence type="ECO:0000256" key="1">
    <source>
        <dbReference type="ARBA" id="ARBA00000142"/>
    </source>
</evidence>
<evidence type="ECO:0000313" key="11">
    <source>
        <dbReference type="Proteomes" id="UP000561617"/>
    </source>
</evidence>
<feature type="binding site" evidence="9">
    <location>
        <position position="118"/>
    </location>
    <ligand>
        <name>S-adenosyl-L-methionine</name>
        <dbReference type="ChEBI" id="CHEBI:59789"/>
    </ligand>
</feature>
<dbReference type="HAMAP" id="MF_01057">
    <property type="entry name" value="tRNA_methyltr_TrmB"/>
    <property type="match status" value="1"/>
</dbReference>
<feature type="binding site" evidence="9">
    <location>
        <position position="96"/>
    </location>
    <ligand>
        <name>S-adenosyl-L-methionine</name>
        <dbReference type="ChEBI" id="CHEBI:59789"/>
    </ligand>
</feature>
<dbReference type="InterPro" id="IPR029063">
    <property type="entry name" value="SAM-dependent_MTases_sf"/>
</dbReference>
<comment type="similarity">
    <text evidence="8 9">Belongs to the class I-like SAM-binding methyltransferase superfamily. TrmB family.</text>
</comment>
<dbReference type="UniPathway" id="UPA00989"/>
<organism evidence="10 11">
    <name type="scientific">Listeria immobilis</name>
    <dbReference type="NCBI Taxonomy" id="2713502"/>
    <lineage>
        <taxon>Bacteria</taxon>
        <taxon>Bacillati</taxon>
        <taxon>Bacillota</taxon>
        <taxon>Bacilli</taxon>
        <taxon>Bacillales</taxon>
        <taxon>Listeriaceae</taxon>
        <taxon>Listeria</taxon>
    </lineage>
</organism>
<dbReference type="Pfam" id="PF02390">
    <property type="entry name" value="Methyltransf_4"/>
    <property type="match status" value="1"/>
</dbReference>